<protein>
    <recommendedName>
        <fullName evidence="4">Lipoprotein</fullName>
    </recommendedName>
</protein>
<evidence type="ECO:0000256" key="1">
    <source>
        <dbReference type="SAM" id="SignalP"/>
    </source>
</evidence>
<evidence type="ECO:0008006" key="4">
    <source>
        <dbReference type="Google" id="ProtNLM"/>
    </source>
</evidence>
<reference evidence="2 3" key="1">
    <citation type="submission" date="2019-01" db="EMBL/GenBank/DDBJ databases">
        <title>Complete genome sequencing of Aequorivita sp. H23M31.</title>
        <authorList>
            <person name="Bae J.-W."/>
        </authorList>
    </citation>
    <scope>NUCLEOTIDE SEQUENCE [LARGE SCALE GENOMIC DNA]</scope>
    <source>
        <strain evidence="2 3">H23M31</strain>
    </source>
</reference>
<dbReference type="EMBL" id="CP034951">
    <property type="protein sequence ID" value="QAA82081.1"/>
    <property type="molecule type" value="Genomic_DNA"/>
</dbReference>
<name>A0A410G4B7_9FLAO</name>
<sequence length="150" mass="16675">MKNFILLLLVIFSFPFLNSCTVKDENLVLENYSLKAEKQREFQKSLLIGLRHARSEDFHGKVDITESRIENIEGIFYLRTFYNNGFVSTTLLKKGGDDDDMEETDTSLEIIGTTCTSSSCAGSGGCMPKLNGYCTPCTLGTKDCTRSTGL</sequence>
<gene>
    <name evidence="2" type="ORF">EI546_10270</name>
</gene>
<dbReference type="KEGG" id="aev:EI546_10270"/>
<organism evidence="2 3">
    <name type="scientific">Aequorivita ciconiae</name>
    <dbReference type="NCBI Taxonomy" id="2494375"/>
    <lineage>
        <taxon>Bacteria</taxon>
        <taxon>Pseudomonadati</taxon>
        <taxon>Bacteroidota</taxon>
        <taxon>Flavobacteriia</taxon>
        <taxon>Flavobacteriales</taxon>
        <taxon>Flavobacteriaceae</taxon>
        <taxon>Aequorivita</taxon>
    </lineage>
</organism>
<keyword evidence="3" id="KW-1185">Reference proteome</keyword>
<feature type="chain" id="PRO_5019455811" description="Lipoprotein" evidence="1">
    <location>
        <begin position="20"/>
        <end position="150"/>
    </location>
</feature>
<dbReference type="Proteomes" id="UP000285517">
    <property type="component" value="Chromosome"/>
</dbReference>
<accession>A0A410G4B7</accession>
<proteinExistence type="predicted"/>
<evidence type="ECO:0000313" key="3">
    <source>
        <dbReference type="Proteomes" id="UP000285517"/>
    </source>
</evidence>
<dbReference type="RefSeq" id="WP_128250455.1">
    <property type="nucleotide sequence ID" value="NZ_CP034951.1"/>
</dbReference>
<dbReference type="AlphaFoldDB" id="A0A410G4B7"/>
<evidence type="ECO:0000313" key="2">
    <source>
        <dbReference type="EMBL" id="QAA82081.1"/>
    </source>
</evidence>
<feature type="signal peptide" evidence="1">
    <location>
        <begin position="1"/>
        <end position="19"/>
    </location>
</feature>
<keyword evidence="1" id="KW-0732">Signal</keyword>